<comment type="caution">
    <text evidence="2">The sequence shown here is derived from an EMBL/GenBank/DDBJ whole genome shotgun (WGS) entry which is preliminary data.</text>
</comment>
<proteinExistence type="predicted"/>
<feature type="chain" id="PRO_5038978915" description="Secreted protein" evidence="1">
    <location>
        <begin position="21"/>
        <end position="134"/>
    </location>
</feature>
<reference evidence="2" key="1">
    <citation type="submission" date="2020-10" db="EMBL/GenBank/DDBJ databases">
        <authorList>
            <person name="Gilroy R."/>
        </authorList>
    </citation>
    <scope>NUCLEOTIDE SEQUENCE</scope>
    <source>
        <strain evidence="2">ChiHjej12B11-7776</strain>
    </source>
</reference>
<evidence type="ECO:0000313" key="2">
    <source>
        <dbReference type="EMBL" id="HIU91380.1"/>
    </source>
</evidence>
<accession>A0A9D1MXU1</accession>
<keyword evidence="1" id="KW-0732">Signal</keyword>
<dbReference type="Proteomes" id="UP000886852">
    <property type="component" value="Unassembled WGS sequence"/>
</dbReference>
<organism evidence="2 3">
    <name type="scientific">Candidatus Fimimonas merdipullorum</name>
    <dbReference type="NCBI Taxonomy" id="2840822"/>
    <lineage>
        <taxon>Bacteria</taxon>
        <taxon>Pseudomonadati</taxon>
        <taxon>Myxococcota</taxon>
        <taxon>Myxococcia</taxon>
        <taxon>Myxococcales</taxon>
        <taxon>Cystobacterineae</taxon>
        <taxon>Myxococcaceae</taxon>
        <taxon>Myxococcaceae incertae sedis</taxon>
        <taxon>Candidatus Fimimonas</taxon>
    </lineage>
</organism>
<evidence type="ECO:0008006" key="4">
    <source>
        <dbReference type="Google" id="ProtNLM"/>
    </source>
</evidence>
<feature type="signal peptide" evidence="1">
    <location>
        <begin position="1"/>
        <end position="20"/>
    </location>
</feature>
<dbReference type="AlphaFoldDB" id="A0A9D1MXU1"/>
<evidence type="ECO:0000256" key="1">
    <source>
        <dbReference type="SAM" id="SignalP"/>
    </source>
</evidence>
<reference evidence="2" key="2">
    <citation type="journal article" date="2021" name="PeerJ">
        <title>Extensive microbial diversity within the chicken gut microbiome revealed by metagenomics and culture.</title>
        <authorList>
            <person name="Gilroy R."/>
            <person name="Ravi A."/>
            <person name="Getino M."/>
            <person name="Pursley I."/>
            <person name="Horton D.L."/>
            <person name="Alikhan N.F."/>
            <person name="Baker D."/>
            <person name="Gharbi K."/>
            <person name="Hall N."/>
            <person name="Watson M."/>
            <person name="Adriaenssens E.M."/>
            <person name="Foster-Nyarko E."/>
            <person name="Jarju S."/>
            <person name="Secka A."/>
            <person name="Antonio M."/>
            <person name="Oren A."/>
            <person name="Chaudhuri R.R."/>
            <person name="La Ragione R."/>
            <person name="Hildebrand F."/>
            <person name="Pallen M.J."/>
        </authorList>
    </citation>
    <scope>NUCLEOTIDE SEQUENCE</scope>
    <source>
        <strain evidence="2">ChiHjej12B11-7776</strain>
    </source>
</reference>
<name>A0A9D1MXU1_9BACT</name>
<protein>
    <recommendedName>
        <fullName evidence="4">Secreted protein</fullName>
    </recommendedName>
</protein>
<gene>
    <name evidence="2" type="ORF">IAC72_05170</name>
</gene>
<dbReference type="EMBL" id="DVOC01000092">
    <property type="protein sequence ID" value="HIU91380.1"/>
    <property type="molecule type" value="Genomic_DNA"/>
</dbReference>
<evidence type="ECO:0000313" key="3">
    <source>
        <dbReference type="Proteomes" id="UP000886852"/>
    </source>
</evidence>
<sequence length="134" mass="15274">MNKRFGGLPSRLFFVAVAFAADRFSSPYVAAAQQNLYNGFAETAFGRQCRLHAFLWDKRLEALADTPRRSRRKRRLPRSVFCAAVTAKHFETAQRLTLRKDNSDMPRHSLLAELPVLRGRAARCGGRIRARLLI</sequence>